<dbReference type="EMBL" id="BAMD01000149">
    <property type="protein sequence ID" value="GAF05890.1"/>
    <property type="molecule type" value="Genomic_DNA"/>
</dbReference>
<reference evidence="1 2" key="1">
    <citation type="journal article" date="2014" name="Genome Announc.">
        <title>Draft Genome Sequence of Cytophaga fermentans JCM 21142T, a Facultative Anaerobe Isolated from Marine Mud.</title>
        <authorList>
            <person name="Starns D."/>
            <person name="Oshima K."/>
            <person name="Suda W."/>
            <person name="Iino T."/>
            <person name="Yuki M."/>
            <person name="Inoue J."/>
            <person name="Kitamura K."/>
            <person name="Iida T."/>
            <person name="Darby A."/>
            <person name="Hattori M."/>
            <person name="Ohkuma M."/>
        </authorList>
    </citation>
    <scope>NUCLEOTIDE SEQUENCE [LARGE SCALE GENOMIC DNA]</scope>
    <source>
        <strain evidence="1 2">JCM 21142</strain>
    </source>
</reference>
<gene>
    <name evidence="1" type="ORF">JCM21142_114649</name>
</gene>
<dbReference type="Proteomes" id="UP000019402">
    <property type="component" value="Unassembled WGS sequence"/>
</dbReference>
<name>W7Y4P8_9BACT</name>
<evidence type="ECO:0000313" key="1">
    <source>
        <dbReference type="EMBL" id="GAF05890.1"/>
    </source>
</evidence>
<dbReference type="AlphaFoldDB" id="W7Y4P8"/>
<organism evidence="1 2">
    <name type="scientific">Saccharicrinis fermentans DSM 9555 = JCM 21142</name>
    <dbReference type="NCBI Taxonomy" id="869213"/>
    <lineage>
        <taxon>Bacteria</taxon>
        <taxon>Pseudomonadati</taxon>
        <taxon>Bacteroidota</taxon>
        <taxon>Bacteroidia</taxon>
        <taxon>Marinilabiliales</taxon>
        <taxon>Marinilabiliaceae</taxon>
        <taxon>Saccharicrinis</taxon>
    </lineage>
</organism>
<keyword evidence="2" id="KW-1185">Reference proteome</keyword>
<accession>W7Y4P8</accession>
<sequence length="58" mass="7108">MKEVKLISFDYRNEKQVAIKFGYNDEIRIHLKKLLGVKWSNTHKTFYIKYLSENTKHY</sequence>
<evidence type="ECO:0000313" key="2">
    <source>
        <dbReference type="Proteomes" id="UP000019402"/>
    </source>
</evidence>
<comment type="caution">
    <text evidence="1">The sequence shown here is derived from an EMBL/GenBank/DDBJ whole genome shotgun (WGS) entry which is preliminary data.</text>
</comment>
<proteinExistence type="predicted"/>
<protein>
    <submittedName>
        <fullName evidence="1">Uncharacterized protein</fullName>
    </submittedName>
</protein>